<comment type="caution">
    <text evidence="2">The sequence shown here is derived from an EMBL/GenBank/DDBJ whole genome shotgun (WGS) entry which is preliminary data.</text>
</comment>
<dbReference type="InterPro" id="IPR005162">
    <property type="entry name" value="Retrotrans_gag_dom"/>
</dbReference>
<evidence type="ECO:0000313" key="3">
    <source>
        <dbReference type="Proteomes" id="UP001085076"/>
    </source>
</evidence>
<gene>
    <name evidence="2" type="ORF">J5N97_022645</name>
</gene>
<dbReference type="Pfam" id="PF03732">
    <property type="entry name" value="Retrotrans_gag"/>
    <property type="match status" value="1"/>
</dbReference>
<evidence type="ECO:0000313" key="2">
    <source>
        <dbReference type="EMBL" id="KAJ0969768.1"/>
    </source>
</evidence>
<proteinExistence type="predicted"/>
<dbReference type="PANTHER" id="PTHR33223:SF10">
    <property type="entry name" value="AMINOTRANSFERASE-LIKE PLANT MOBILE DOMAIN-CONTAINING PROTEIN"/>
    <property type="match status" value="1"/>
</dbReference>
<name>A0A9D5HB68_9LILI</name>
<keyword evidence="3" id="KW-1185">Reference proteome</keyword>
<reference evidence="2" key="1">
    <citation type="submission" date="2021-03" db="EMBL/GenBank/DDBJ databases">
        <authorList>
            <person name="Li Z."/>
            <person name="Yang C."/>
        </authorList>
    </citation>
    <scope>NUCLEOTIDE SEQUENCE</scope>
    <source>
        <strain evidence="2">Dzin_1.0</strain>
        <tissue evidence="2">Leaf</tissue>
    </source>
</reference>
<dbReference type="Proteomes" id="UP001085076">
    <property type="component" value="Miscellaneous, Linkage group lg06"/>
</dbReference>
<dbReference type="OrthoDB" id="1740536at2759"/>
<feature type="domain" description="Retrotransposon gag" evidence="1">
    <location>
        <begin position="70"/>
        <end position="159"/>
    </location>
</feature>
<evidence type="ECO:0000259" key="1">
    <source>
        <dbReference type="Pfam" id="PF03732"/>
    </source>
</evidence>
<reference evidence="2" key="2">
    <citation type="journal article" date="2022" name="Hortic Res">
        <title>The genome of Dioscorea zingiberensis sheds light on the biosynthesis, origin and evolution of the medicinally important diosgenin saponins.</title>
        <authorList>
            <person name="Li Y."/>
            <person name="Tan C."/>
            <person name="Li Z."/>
            <person name="Guo J."/>
            <person name="Li S."/>
            <person name="Chen X."/>
            <person name="Wang C."/>
            <person name="Dai X."/>
            <person name="Yang H."/>
            <person name="Song W."/>
            <person name="Hou L."/>
            <person name="Xu J."/>
            <person name="Tong Z."/>
            <person name="Xu A."/>
            <person name="Yuan X."/>
            <person name="Wang W."/>
            <person name="Yang Q."/>
            <person name="Chen L."/>
            <person name="Sun Z."/>
            <person name="Wang K."/>
            <person name="Pan B."/>
            <person name="Chen J."/>
            <person name="Bao Y."/>
            <person name="Liu F."/>
            <person name="Qi X."/>
            <person name="Gang D.R."/>
            <person name="Wen J."/>
            <person name="Li J."/>
        </authorList>
    </citation>
    <scope>NUCLEOTIDE SEQUENCE</scope>
    <source>
        <strain evidence="2">Dzin_1.0</strain>
    </source>
</reference>
<dbReference type="PANTHER" id="PTHR33223">
    <property type="entry name" value="CCHC-TYPE DOMAIN-CONTAINING PROTEIN"/>
    <property type="match status" value="1"/>
</dbReference>
<sequence>MTERDRVLQLVPELTSPYIQAIWEVPFPEQFRPPNIQYYDGSTDPLEHIERYSAEMMTNRTTEVVMCRAFPRTLSGVAFEWLSSLPAGTISNFKQLTNLFLTRFANKQKLKKDPLTLFGFMQRPAESLRSYIERFKEEITGMAGLDSYMDFGTVIRGLREGPFKEVSP</sequence>
<dbReference type="EMBL" id="JAGGNH010000006">
    <property type="protein sequence ID" value="KAJ0969768.1"/>
    <property type="molecule type" value="Genomic_DNA"/>
</dbReference>
<organism evidence="2 3">
    <name type="scientific">Dioscorea zingiberensis</name>
    <dbReference type="NCBI Taxonomy" id="325984"/>
    <lineage>
        <taxon>Eukaryota</taxon>
        <taxon>Viridiplantae</taxon>
        <taxon>Streptophyta</taxon>
        <taxon>Embryophyta</taxon>
        <taxon>Tracheophyta</taxon>
        <taxon>Spermatophyta</taxon>
        <taxon>Magnoliopsida</taxon>
        <taxon>Liliopsida</taxon>
        <taxon>Dioscoreales</taxon>
        <taxon>Dioscoreaceae</taxon>
        <taxon>Dioscorea</taxon>
    </lineage>
</organism>
<dbReference type="AlphaFoldDB" id="A0A9D5HB68"/>
<accession>A0A9D5HB68</accession>
<protein>
    <recommendedName>
        <fullName evidence="1">Retrotransposon gag domain-containing protein</fullName>
    </recommendedName>
</protein>